<evidence type="ECO:0000256" key="5">
    <source>
        <dbReference type="SAM" id="MobiDB-lite"/>
    </source>
</evidence>
<evidence type="ECO:0000256" key="2">
    <source>
        <dbReference type="ARBA" id="ARBA00010059"/>
    </source>
</evidence>
<dbReference type="Gene3D" id="1.10.287.100">
    <property type="match status" value="1"/>
</dbReference>
<accession>A0A060T7R6</accession>
<comment type="subcellular location">
    <subcellularLocation>
        <location evidence="1">Nucleus</location>
    </subcellularLocation>
</comment>
<dbReference type="SUPFAM" id="SSF47396">
    <property type="entry name" value="Transcription factor IIA (TFIIA), alpha-helical domain"/>
    <property type="match status" value="1"/>
</dbReference>
<dbReference type="Gene3D" id="2.30.18.10">
    <property type="entry name" value="Transcription factor IIA (TFIIA), beta-barrel domain"/>
    <property type="match status" value="1"/>
</dbReference>
<comment type="similarity">
    <text evidence="2">Belongs to the TFIIA subunit 1 family.</text>
</comment>
<dbReference type="Pfam" id="PF03153">
    <property type="entry name" value="TFIIA"/>
    <property type="match status" value="2"/>
</dbReference>
<dbReference type="PANTHER" id="PTHR12694">
    <property type="entry name" value="TRANSCRIPTION INITIATION FACTOR IIA SUBUNIT 1"/>
    <property type="match status" value="1"/>
</dbReference>
<keyword evidence="4" id="KW-0539">Nucleus</keyword>
<evidence type="ECO:0000313" key="6">
    <source>
        <dbReference type="EMBL" id="CDP34947.1"/>
    </source>
</evidence>
<reference evidence="6" key="2">
    <citation type="submission" date="2014-06" db="EMBL/GenBank/DDBJ databases">
        <title>The complete genome of Blastobotrys (Arxula) adeninivorans LS3 - a yeast of biotechnological interest.</title>
        <authorList>
            <person name="Kunze G."/>
            <person name="Gaillardin C."/>
            <person name="Czernicka M."/>
            <person name="Durrens P."/>
            <person name="Martin T."/>
            <person name="Boer E."/>
            <person name="Gabaldon T."/>
            <person name="Cruz J."/>
            <person name="Talla E."/>
            <person name="Marck C."/>
            <person name="Goffeau A."/>
            <person name="Barbe V."/>
            <person name="Baret P."/>
            <person name="Baronian K."/>
            <person name="Beier S."/>
            <person name="Bleykasten C."/>
            <person name="Bode R."/>
            <person name="Casaregola S."/>
            <person name="Despons L."/>
            <person name="Fairhead C."/>
            <person name="Giersberg M."/>
            <person name="Gierski P."/>
            <person name="Hahnel U."/>
            <person name="Hartmann A."/>
            <person name="Jankowska D."/>
            <person name="Jubin C."/>
            <person name="Jung P."/>
            <person name="Lafontaine I."/>
            <person name="Leh-Louis V."/>
            <person name="Lemaire M."/>
            <person name="Marcet-Houben M."/>
            <person name="Mascher M."/>
            <person name="Morel G."/>
            <person name="Richard G.-F."/>
            <person name="Riechen J."/>
            <person name="Sacerdot C."/>
            <person name="Sarkar A."/>
            <person name="Savel G."/>
            <person name="Schacherer J."/>
            <person name="Sherman D."/>
            <person name="Straub M.-L."/>
            <person name="Stein N."/>
            <person name="Thierry A."/>
            <person name="Trautwein-Schult A."/>
            <person name="Westhof E."/>
            <person name="Worch S."/>
            <person name="Dujon B."/>
            <person name="Souciet J.-L."/>
            <person name="Wincker P."/>
            <person name="Scholz U."/>
            <person name="Neuveglise N."/>
        </authorList>
    </citation>
    <scope>NUCLEOTIDE SEQUENCE</scope>
    <source>
        <strain evidence="6">LS3</strain>
    </source>
</reference>
<dbReference type="PhylomeDB" id="A0A060T7R6"/>
<proteinExistence type="inferred from homology"/>
<dbReference type="EMBL" id="HG937693">
    <property type="protein sequence ID" value="CDP34947.1"/>
    <property type="molecule type" value="Genomic_DNA"/>
</dbReference>
<evidence type="ECO:0000256" key="1">
    <source>
        <dbReference type="ARBA" id="ARBA00004123"/>
    </source>
</evidence>
<dbReference type="InterPro" id="IPR004855">
    <property type="entry name" value="TFIIA_asu/bsu"/>
</dbReference>
<gene>
    <name evidence="6" type="ORF">GNLVRS02_ARAD1C24112g</name>
</gene>
<feature type="compositionally biased region" description="Gly residues" evidence="5">
    <location>
        <begin position="140"/>
        <end position="152"/>
    </location>
</feature>
<dbReference type="PANTHER" id="PTHR12694:SF8">
    <property type="entry name" value="TRANSCRIPTION INITIATION FACTOR IIA SUBUNIT 1"/>
    <property type="match status" value="1"/>
</dbReference>
<reference evidence="6" key="1">
    <citation type="submission" date="2014-02" db="EMBL/GenBank/DDBJ databases">
        <authorList>
            <person name="Genoscope - CEA"/>
        </authorList>
    </citation>
    <scope>NUCLEOTIDE SEQUENCE</scope>
    <source>
        <strain evidence="6">LS3</strain>
    </source>
</reference>
<sequence length="283" mass="30490">MSNDLVGDLYYNVINGVINESRQDFEDSGVDEATLQELRLIWQQRLSSLGVATMPWDNIGMPGMTTALGSGPTTASNIVKPEPDYSSLGVKKEPDLIDSSTTAALRAAQEAQNLAQEHRSALVPGVDDGAYNGTNSNSNGNGGGLVFPGGGHLSQTDGAADSLPLTTEQVDKIVAHKLKTASDRELQGSNIEITLSTDQLRRILQTDGASDQSDEINSDLDDSEDEIDSANEDEDDDGGMIMLCLYDKVQRVKNKWKYVLKDGVANINGKDYVFSRGSGESEW</sequence>
<dbReference type="SUPFAM" id="SSF50784">
    <property type="entry name" value="Transcription factor IIA (TFIIA), beta-barrel domain"/>
    <property type="match status" value="1"/>
</dbReference>
<evidence type="ECO:0000256" key="4">
    <source>
        <dbReference type="ARBA" id="ARBA00023242"/>
    </source>
</evidence>
<name>A0A060T7R6_BLAAD</name>
<feature type="region of interest" description="Disordered" evidence="5">
    <location>
        <begin position="206"/>
        <end position="235"/>
    </location>
</feature>
<feature type="compositionally biased region" description="Acidic residues" evidence="5">
    <location>
        <begin position="212"/>
        <end position="235"/>
    </location>
</feature>
<dbReference type="GO" id="GO:0006367">
    <property type="term" value="P:transcription initiation at RNA polymerase II promoter"/>
    <property type="evidence" value="ECO:0007669"/>
    <property type="project" value="InterPro"/>
</dbReference>
<dbReference type="GO" id="GO:0005672">
    <property type="term" value="C:transcription factor TFIIA complex"/>
    <property type="evidence" value="ECO:0007669"/>
    <property type="project" value="InterPro"/>
</dbReference>
<organism evidence="6">
    <name type="scientific">Blastobotrys adeninivorans</name>
    <name type="common">Yeast</name>
    <name type="synonym">Arxula adeninivorans</name>
    <dbReference type="NCBI Taxonomy" id="409370"/>
    <lineage>
        <taxon>Eukaryota</taxon>
        <taxon>Fungi</taxon>
        <taxon>Dikarya</taxon>
        <taxon>Ascomycota</taxon>
        <taxon>Saccharomycotina</taxon>
        <taxon>Dipodascomycetes</taxon>
        <taxon>Dipodascales</taxon>
        <taxon>Trichomonascaceae</taxon>
        <taxon>Blastobotrys</taxon>
    </lineage>
</organism>
<dbReference type="CDD" id="cd07976">
    <property type="entry name" value="TFIIA_alpha_beta_like"/>
    <property type="match status" value="1"/>
</dbReference>
<evidence type="ECO:0000256" key="3">
    <source>
        <dbReference type="ARBA" id="ARBA00023163"/>
    </source>
</evidence>
<dbReference type="SMART" id="SM01371">
    <property type="entry name" value="TFIIA"/>
    <property type="match status" value="1"/>
</dbReference>
<feature type="region of interest" description="Disordered" evidence="5">
    <location>
        <begin position="124"/>
        <end position="160"/>
    </location>
</feature>
<dbReference type="AlphaFoldDB" id="A0A060T7R6"/>
<dbReference type="InterPro" id="IPR009088">
    <property type="entry name" value="TFIIA_b-brl"/>
</dbReference>
<protein>
    <submittedName>
        <fullName evidence="6">ARAD1C24112p</fullName>
    </submittedName>
</protein>
<keyword evidence="3" id="KW-0804">Transcription</keyword>